<name>A0A5C7G0K4_9BURK</name>
<accession>A0A5C7G0K4</accession>
<gene>
    <name evidence="3" type="ORF">FVD38_23405</name>
</gene>
<feature type="transmembrane region" description="Helical" evidence="1">
    <location>
        <begin position="214"/>
        <end position="239"/>
    </location>
</feature>
<keyword evidence="1" id="KW-1133">Transmembrane helix</keyword>
<sequence length="410" mass="45820">MPANTAERSFTMPSLSLPTIRCRTQSNLHDHPLQSLALSLLRGVAALEVAAGHLRSEIYPGLRSLQDPTLAYQVFAFVTGFAHQAVVVFFLISGWLVGGSLLNRLHQPRALANYAIDRVTRLWTVLLPTLVLILLVGLVIGVAQPGAVDLSPSNHYSAASFVGNLLGLQTFLVPNFGGNYALWSLTYETWYYVQFPLLALVLFGHGRFKRLACAAAFVLLVIVLPKMISMYFMLWLLGAAFSRIELHCGNGLRLVLGLLTMGLFSYYRLTGSNNELVPESFVQDMVCSVPLLLLLSSLHQPVDPFAPRFLRINRIATFFSEFSFTLYVTHLPLIFLAIHIGGKTFGREQLDPFVTPDYLWYGALLLCLVGFAYVFYLAFERNTFRIRRAMKDWLLAPRSNRPTVSVLSPD</sequence>
<dbReference type="GO" id="GO:0000271">
    <property type="term" value="P:polysaccharide biosynthetic process"/>
    <property type="evidence" value="ECO:0007669"/>
    <property type="project" value="TreeGrafter"/>
</dbReference>
<dbReference type="PANTHER" id="PTHR23028:SF53">
    <property type="entry name" value="ACYL_TRANSF_3 DOMAIN-CONTAINING PROTEIN"/>
    <property type="match status" value="1"/>
</dbReference>
<feature type="transmembrane region" description="Helical" evidence="1">
    <location>
        <begin position="122"/>
        <end position="143"/>
    </location>
</feature>
<protein>
    <submittedName>
        <fullName evidence="3">Acyltransferase</fullName>
    </submittedName>
</protein>
<dbReference type="InterPro" id="IPR002656">
    <property type="entry name" value="Acyl_transf_3_dom"/>
</dbReference>
<keyword evidence="3" id="KW-0808">Transferase</keyword>
<dbReference type="PANTHER" id="PTHR23028">
    <property type="entry name" value="ACETYLTRANSFERASE"/>
    <property type="match status" value="1"/>
</dbReference>
<dbReference type="GO" id="GO:0016747">
    <property type="term" value="F:acyltransferase activity, transferring groups other than amino-acyl groups"/>
    <property type="evidence" value="ECO:0007669"/>
    <property type="project" value="InterPro"/>
</dbReference>
<dbReference type="GO" id="GO:0016020">
    <property type="term" value="C:membrane"/>
    <property type="evidence" value="ECO:0007669"/>
    <property type="project" value="TreeGrafter"/>
</dbReference>
<evidence type="ECO:0000256" key="1">
    <source>
        <dbReference type="SAM" id="Phobius"/>
    </source>
</evidence>
<keyword evidence="1" id="KW-0812">Transmembrane</keyword>
<feature type="transmembrane region" description="Helical" evidence="1">
    <location>
        <begin position="358"/>
        <end position="379"/>
    </location>
</feature>
<keyword evidence="3" id="KW-0012">Acyltransferase</keyword>
<reference evidence="3 4" key="1">
    <citation type="submission" date="2019-08" db="EMBL/GenBank/DDBJ databases">
        <title>Massilia golmudensis sp. nov., isolated from sand in the Qinghai-Tibetan Plateau.</title>
        <authorList>
            <person name="Zhang B."/>
        </authorList>
    </citation>
    <scope>NUCLEOTIDE SEQUENCE [LARGE SCALE GENOMIC DNA]</scope>
    <source>
        <strain evidence="3 4">GEM5</strain>
    </source>
</reference>
<dbReference type="EMBL" id="VPFD01000034">
    <property type="protein sequence ID" value="TXF96679.1"/>
    <property type="molecule type" value="Genomic_DNA"/>
</dbReference>
<evidence type="ECO:0000313" key="3">
    <source>
        <dbReference type="EMBL" id="TXF96679.1"/>
    </source>
</evidence>
<organism evidence="3 4">
    <name type="scientific">Massilia arenae</name>
    <dbReference type="NCBI Taxonomy" id="2603288"/>
    <lineage>
        <taxon>Bacteria</taxon>
        <taxon>Pseudomonadati</taxon>
        <taxon>Pseudomonadota</taxon>
        <taxon>Betaproteobacteria</taxon>
        <taxon>Burkholderiales</taxon>
        <taxon>Oxalobacteraceae</taxon>
        <taxon>Telluria group</taxon>
        <taxon>Massilia</taxon>
    </lineage>
</organism>
<evidence type="ECO:0000313" key="4">
    <source>
        <dbReference type="Proteomes" id="UP000321413"/>
    </source>
</evidence>
<feature type="transmembrane region" description="Helical" evidence="1">
    <location>
        <begin position="318"/>
        <end position="338"/>
    </location>
</feature>
<dbReference type="InterPro" id="IPR050879">
    <property type="entry name" value="Acyltransferase_3"/>
</dbReference>
<dbReference type="Pfam" id="PF01757">
    <property type="entry name" value="Acyl_transf_3"/>
    <property type="match status" value="1"/>
</dbReference>
<feature type="domain" description="Acyltransferase 3" evidence="2">
    <location>
        <begin position="37"/>
        <end position="376"/>
    </location>
</feature>
<dbReference type="Proteomes" id="UP000321413">
    <property type="component" value="Unassembled WGS sequence"/>
</dbReference>
<keyword evidence="1" id="KW-0472">Membrane</keyword>
<proteinExistence type="predicted"/>
<comment type="caution">
    <text evidence="3">The sequence shown here is derived from an EMBL/GenBank/DDBJ whole genome shotgun (WGS) entry which is preliminary data.</text>
</comment>
<feature type="transmembrane region" description="Helical" evidence="1">
    <location>
        <begin position="189"/>
        <end position="208"/>
    </location>
</feature>
<keyword evidence="4" id="KW-1185">Reference proteome</keyword>
<evidence type="ECO:0000259" key="2">
    <source>
        <dbReference type="Pfam" id="PF01757"/>
    </source>
</evidence>
<dbReference type="AlphaFoldDB" id="A0A5C7G0K4"/>
<feature type="transmembrane region" description="Helical" evidence="1">
    <location>
        <begin position="251"/>
        <end position="269"/>
    </location>
</feature>
<feature type="transmembrane region" description="Helical" evidence="1">
    <location>
        <begin position="70"/>
        <end position="102"/>
    </location>
</feature>